<name>U6E2M9_9COLE</name>
<organism evidence="2">
    <name type="scientific">Troglocharinus ferreri ferreri</name>
    <dbReference type="NCBI Taxonomy" id="1304165"/>
    <lineage>
        <taxon>Eukaryota</taxon>
        <taxon>Metazoa</taxon>
        <taxon>Ecdysozoa</taxon>
        <taxon>Arthropoda</taxon>
        <taxon>Hexapoda</taxon>
        <taxon>Insecta</taxon>
        <taxon>Pterygota</taxon>
        <taxon>Neoptera</taxon>
        <taxon>Endopterygota</taxon>
        <taxon>Coleoptera</taxon>
        <taxon>Polyphaga</taxon>
        <taxon>Staphyliniformia</taxon>
        <taxon>Leiodidae</taxon>
        <taxon>Cholevinae</taxon>
        <taxon>Troglocharinus</taxon>
    </lineage>
</organism>
<dbReference type="AlphaFoldDB" id="U6E2M9"/>
<sequence>MYLFDLLLIMISFLILIICILVGVAFLTLLERKVL</sequence>
<feature type="non-terminal residue" evidence="2">
    <location>
        <position position="35"/>
    </location>
</feature>
<accession>U6E2M9</accession>
<protein>
    <submittedName>
        <fullName evidence="2">Nad1 dehydrogenase</fullName>
    </submittedName>
</protein>
<feature type="transmembrane region" description="Helical" evidence="1">
    <location>
        <begin position="6"/>
        <end position="30"/>
    </location>
</feature>
<dbReference type="EMBL" id="HF912547">
    <property type="protein sequence ID" value="CCV01534.1"/>
    <property type="molecule type" value="Genomic_DNA"/>
</dbReference>
<keyword evidence="1" id="KW-0472">Membrane</keyword>
<reference evidence="2" key="1">
    <citation type="journal article" date="2013" name="J. Biogeogr.">
        <title>Early Pliocene range expansion of a clade of subterranean Pyrenean beetles.</title>
        <authorList>
            <person name="Rizzo V."/>
            <person name="Comas J."/>
            <person name="Fadrique F."/>
            <person name="Fresneda J."/>
            <person name="Ribera I."/>
        </authorList>
    </citation>
    <scope>NUCLEOTIDE SEQUENCE</scope>
</reference>
<evidence type="ECO:0000313" key="2">
    <source>
        <dbReference type="EMBL" id="CCV01534.1"/>
    </source>
</evidence>
<keyword evidence="2" id="KW-0496">Mitochondrion</keyword>
<evidence type="ECO:0000256" key="1">
    <source>
        <dbReference type="SAM" id="Phobius"/>
    </source>
</evidence>
<gene>
    <name evidence="2" type="primary">nad1</name>
</gene>
<geneLocation type="mitochondrion" evidence="2"/>
<keyword evidence="1" id="KW-0812">Transmembrane</keyword>
<keyword evidence="1" id="KW-1133">Transmembrane helix</keyword>
<proteinExistence type="predicted"/>